<keyword evidence="1" id="KW-0472">Membrane</keyword>
<evidence type="ECO:0008006" key="4">
    <source>
        <dbReference type="Google" id="ProtNLM"/>
    </source>
</evidence>
<sequence>MSTVRYDWKPVAARMLFSLFAVFSLYNPSGYSYWHWLTAGLEDGLAKLAVGLMLAGVHMVLWKTVLAVLRPRGITFVLLLCLCALALLWQVGAADLTDGDTLLLGLLVCLAVILTSGLIYSSIMHRLTGIAHVEEVPH</sequence>
<protein>
    <recommendedName>
        <fullName evidence="4">Transmembrane protein</fullName>
    </recommendedName>
</protein>
<organism evidence="2 3">
    <name type="scientific">Humitalea rosea</name>
    <dbReference type="NCBI Taxonomy" id="990373"/>
    <lineage>
        <taxon>Bacteria</taxon>
        <taxon>Pseudomonadati</taxon>
        <taxon>Pseudomonadota</taxon>
        <taxon>Alphaproteobacteria</taxon>
        <taxon>Acetobacterales</taxon>
        <taxon>Roseomonadaceae</taxon>
        <taxon>Humitalea</taxon>
    </lineage>
</organism>
<evidence type="ECO:0000313" key="2">
    <source>
        <dbReference type="EMBL" id="PZW47031.1"/>
    </source>
</evidence>
<feature type="transmembrane region" description="Helical" evidence="1">
    <location>
        <begin position="103"/>
        <end position="123"/>
    </location>
</feature>
<keyword evidence="1" id="KW-0812">Transmembrane</keyword>
<name>A0A2W7ILQ2_9PROT</name>
<dbReference type="OrthoDB" id="7272344at2"/>
<dbReference type="InterPro" id="IPR045387">
    <property type="entry name" value="DUF6524"/>
</dbReference>
<dbReference type="AlphaFoldDB" id="A0A2W7ILQ2"/>
<keyword evidence="3" id="KW-1185">Reference proteome</keyword>
<dbReference type="Pfam" id="PF20134">
    <property type="entry name" value="DUF6524"/>
    <property type="match status" value="1"/>
</dbReference>
<dbReference type="Proteomes" id="UP000249688">
    <property type="component" value="Unassembled WGS sequence"/>
</dbReference>
<feature type="transmembrane region" description="Helical" evidence="1">
    <location>
        <begin position="45"/>
        <end position="62"/>
    </location>
</feature>
<dbReference type="RefSeq" id="WP_111397634.1">
    <property type="nucleotide sequence ID" value="NZ_QKYU01000007.1"/>
</dbReference>
<dbReference type="EMBL" id="QKYU01000007">
    <property type="protein sequence ID" value="PZW47031.1"/>
    <property type="molecule type" value="Genomic_DNA"/>
</dbReference>
<keyword evidence="1" id="KW-1133">Transmembrane helix</keyword>
<proteinExistence type="predicted"/>
<accession>A0A2W7ILQ2</accession>
<comment type="caution">
    <text evidence="2">The sequence shown here is derived from an EMBL/GenBank/DDBJ whole genome shotgun (WGS) entry which is preliminary data.</text>
</comment>
<feature type="transmembrane region" description="Helical" evidence="1">
    <location>
        <begin position="12"/>
        <end position="33"/>
    </location>
</feature>
<evidence type="ECO:0000256" key="1">
    <source>
        <dbReference type="SAM" id="Phobius"/>
    </source>
</evidence>
<reference evidence="2 3" key="1">
    <citation type="submission" date="2018-06" db="EMBL/GenBank/DDBJ databases">
        <title>Genomic Encyclopedia of Archaeal and Bacterial Type Strains, Phase II (KMG-II): from individual species to whole genera.</title>
        <authorList>
            <person name="Goeker M."/>
        </authorList>
    </citation>
    <scope>NUCLEOTIDE SEQUENCE [LARGE SCALE GENOMIC DNA]</scope>
    <source>
        <strain evidence="2 3">DSM 24525</strain>
    </source>
</reference>
<evidence type="ECO:0000313" key="3">
    <source>
        <dbReference type="Proteomes" id="UP000249688"/>
    </source>
</evidence>
<gene>
    <name evidence="2" type="ORF">C8P66_10769</name>
</gene>
<feature type="transmembrane region" description="Helical" evidence="1">
    <location>
        <begin position="74"/>
        <end position="91"/>
    </location>
</feature>